<evidence type="ECO:0000256" key="1">
    <source>
        <dbReference type="SAM" id="MobiDB-lite"/>
    </source>
</evidence>
<feature type="region of interest" description="Disordered" evidence="1">
    <location>
        <begin position="208"/>
        <end position="232"/>
    </location>
</feature>
<keyword evidence="3" id="KW-1185">Reference proteome</keyword>
<dbReference type="AlphaFoldDB" id="A0A1L7XQM9"/>
<name>A0A1L7XQM9_9HELO</name>
<dbReference type="Pfam" id="PF12511">
    <property type="entry name" value="DUF3716"/>
    <property type="match status" value="1"/>
</dbReference>
<dbReference type="EMBL" id="FJOG01000043">
    <property type="protein sequence ID" value="CZR67356.1"/>
    <property type="molecule type" value="Genomic_DNA"/>
</dbReference>
<reference evidence="2 3" key="1">
    <citation type="submission" date="2016-03" db="EMBL/GenBank/DDBJ databases">
        <authorList>
            <person name="Ploux O."/>
        </authorList>
    </citation>
    <scope>NUCLEOTIDE SEQUENCE [LARGE SCALE GENOMIC DNA]</scope>
    <source>
        <strain evidence="2 3">UAMH 11012</strain>
    </source>
</reference>
<protein>
    <submittedName>
        <fullName evidence="2">Uncharacterized protein</fullName>
    </submittedName>
</protein>
<dbReference type="OrthoDB" id="3564681at2759"/>
<proteinExistence type="predicted"/>
<sequence length="291" mass="32944">MNLLRMGCSDCPRELYAPRPDLTVDDFDVHLNSFLHKTRVEISLNTGARQRHVSSHDVPTAPPAHHIEYPPLGQLPHSPTQNAARIWAKAEVRDLELRPGKKLHSLEKGKYNLEATLAYTRGMETEGPCDTCARIKQPLGPFQKCVVIPDEFNGACTNCRYNNDGSRCYLHRLNVDPTQPPKVNCICSSLTCILFEICVDECLAASAKPQPPRYPREPTKGSKRAARFKERQRGERYDFSNECTHRLMLGNPFRIGMCNFICKNQTITKPIRASGEMHLKPPYPVPYYGIP</sequence>
<dbReference type="STRING" id="576137.A0A1L7XQM9"/>
<evidence type="ECO:0000313" key="3">
    <source>
        <dbReference type="Proteomes" id="UP000184330"/>
    </source>
</evidence>
<dbReference type="Proteomes" id="UP000184330">
    <property type="component" value="Unassembled WGS sequence"/>
</dbReference>
<evidence type="ECO:0000313" key="2">
    <source>
        <dbReference type="EMBL" id="CZR67356.1"/>
    </source>
</evidence>
<gene>
    <name evidence="2" type="ORF">PAC_17255</name>
</gene>
<dbReference type="InterPro" id="IPR022190">
    <property type="entry name" value="DUF3716"/>
</dbReference>
<organism evidence="2 3">
    <name type="scientific">Phialocephala subalpina</name>
    <dbReference type="NCBI Taxonomy" id="576137"/>
    <lineage>
        <taxon>Eukaryota</taxon>
        <taxon>Fungi</taxon>
        <taxon>Dikarya</taxon>
        <taxon>Ascomycota</taxon>
        <taxon>Pezizomycotina</taxon>
        <taxon>Leotiomycetes</taxon>
        <taxon>Helotiales</taxon>
        <taxon>Mollisiaceae</taxon>
        <taxon>Phialocephala</taxon>
        <taxon>Phialocephala fortinii species complex</taxon>
    </lineage>
</organism>
<accession>A0A1L7XQM9</accession>